<keyword evidence="3" id="KW-1185">Reference proteome</keyword>
<evidence type="ECO:0000313" key="3">
    <source>
        <dbReference type="Proteomes" id="UP000015105"/>
    </source>
</evidence>
<sequence length="66" mass="7115">MPWHGGVRRTGKGFGFGRDTEGAAWDRDGPRLHAAVHGRQGLSGHKDDADDEDGSVARRQCRGMVG</sequence>
<proteinExistence type="predicted"/>
<reference evidence="3" key="1">
    <citation type="journal article" date="2014" name="Science">
        <title>Ancient hybridizations among the ancestral genomes of bread wheat.</title>
        <authorList>
            <consortium name="International Wheat Genome Sequencing Consortium,"/>
            <person name="Marcussen T."/>
            <person name="Sandve S.R."/>
            <person name="Heier L."/>
            <person name="Spannagl M."/>
            <person name="Pfeifer M."/>
            <person name="Jakobsen K.S."/>
            <person name="Wulff B.B."/>
            <person name="Steuernagel B."/>
            <person name="Mayer K.F."/>
            <person name="Olsen O.A."/>
        </authorList>
    </citation>
    <scope>NUCLEOTIDE SEQUENCE [LARGE SCALE GENOMIC DNA]</scope>
    <source>
        <strain evidence="3">cv. AL8/78</strain>
    </source>
</reference>
<organism evidence="2 3">
    <name type="scientific">Aegilops tauschii subsp. strangulata</name>
    <name type="common">Goatgrass</name>
    <dbReference type="NCBI Taxonomy" id="200361"/>
    <lineage>
        <taxon>Eukaryota</taxon>
        <taxon>Viridiplantae</taxon>
        <taxon>Streptophyta</taxon>
        <taxon>Embryophyta</taxon>
        <taxon>Tracheophyta</taxon>
        <taxon>Spermatophyta</taxon>
        <taxon>Magnoliopsida</taxon>
        <taxon>Liliopsida</taxon>
        <taxon>Poales</taxon>
        <taxon>Poaceae</taxon>
        <taxon>BOP clade</taxon>
        <taxon>Pooideae</taxon>
        <taxon>Triticodae</taxon>
        <taxon>Triticeae</taxon>
        <taxon>Triticinae</taxon>
        <taxon>Aegilops</taxon>
    </lineage>
</organism>
<feature type="compositionally biased region" description="Basic residues" evidence="1">
    <location>
        <begin position="1"/>
        <end position="11"/>
    </location>
</feature>
<dbReference type="AlphaFoldDB" id="A0A453FBS8"/>
<reference evidence="3" key="2">
    <citation type="journal article" date="2017" name="Nat. Plants">
        <title>The Aegilops tauschii genome reveals multiple impacts of transposons.</title>
        <authorList>
            <person name="Zhao G."/>
            <person name="Zou C."/>
            <person name="Li K."/>
            <person name="Wang K."/>
            <person name="Li T."/>
            <person name="Gao L."/>
            <person name="Zhang X."/>
            <person name="Wang H."/>
            <person name="Yang Z."/>
            <person name="Liu X."/>
            <person name="Jiang W."/>
            <person name="Mao L."/>
            <person name="Kong X."/>
            <person name="Jiao Y."/>
            <person name="Jia J."/>
        </authorList>
    </citation>
    <scope>NUCLEOTIDE SEQUENCE [LARGE SCALE GENOMIC DNA]</scope>
    <source>
        <strain evidence="3">cv. AL8/78</strain>
    </source>
</reference>
<evidence type="ECO:0000256" key="1">
    <source>
        <dbReference type="SAM" id="MobiDB-lite"/>
    </source>
</evidence>
<feature type="compositionally biased region" description="Basic and acidic residues" evidence="1">
    <location>
        <begin position="18"/>
        <end position="31"/>
    </location>
</feature>
<protein>
    <submittedName>
        <fullName evidence="2">Uncharacterized protein</fullName>
    </submittedName>
</protein>
<evidence type="ECO:0000313" key="2">
    <source>
        <dbReference type="EnsemblPlants" id="AET3Gv20635600.1"/>
    </source>
</evidence>
<feature type="region of interest" description="Disordered" evidence="1">
    <location>
        <begin position="1"/>
        <end position="66"/>
    </location>
</feature>
<dbReference type="Proteomes" id="UP000015105">
    <property type="component" value="Chromosome 3D"/>
</dbReference>
<reference evidence="2" key="5">
    <citation type="journal article" date="2021" name="G3 (Bethesda)">
        <title>Aegilops tauschii genome assembly Aet v5.0 features greater sequence contiguity and improved annotation.</title>
        <authorList>
            <person name="Wang L."/>
            <person name="Zhu T."/>
            <person name="Rodriguez J.C."/>
            <person name="Deal K.R."/>
            <person name="Dubcovsky J."/>
            <person name="McGuire P.E."/>
            <person name="Lux T."/>
            <person name="Spannagl M."/>
            <person name="Mayer K.F.X."/>
            <person name="Baldrich P."/>
            <person name="Meyers B.C."/>
            <person name="Huo N."/>
            <person name="Gu Y.Q."/>
            <person name="Zhou H."/>
            <person name="Devos K.M."/>
            <person name="Bennetzen J.L."/>
            <person name="Unver T."/>
            <person name="Budak H."/>
            <person name="Gulick P.J."/>
            <person name="Galiba G."/>
            <person name="Kalapos B."/>
            <person name="Nelson D.R."/>
            <person name="Li P."/>
            <person name="You F.M."/>
            <person name="Luo M.C."/>
            <person name="Dvorak J."/>
        </authorList>
    </citation>
    <scope>NUCLEOTIDE SEQUENCE [LARGE SCALE GENOMIC DNA]</scope>
    <source>
        <strain evidence="2">cv. AL8/78</strain>
    </source>
</reference>
<accession>A0A453FBS8</accession>
<reference evidence="2" key="3">
    <citation type="journal article" date="2017" name="Nature">
        <title>Genome sequence of the progenitor of the wheat D genome Aegilops tauschii.</title>
        <authorList>
            <person name="Luo M.C."/>
            <person name="Gu Y.Q."/>
            <person name="Puiu D."/>
            <person name="Wang H."/>
            <person name="Twardziok S.O."/>
            <person name="Deal K.R."/>
            <person name="Huo N."/>
            <person name="Zhu T."/>
            <person name="Wang L."/>
            <person name="Wang Y."/>
            <person name="McGuire P.E."/>
            <person name="Liu S."/>
            <person name="Long H."/>
            <person name="Ramasamy R.K."/>
            <person name="Rodriguez J.C."/>
            <person name="Van S.L."/>
            <person name="Yuan L."/>
            <person name="Wang Z."/>
            <person name="Xia Z."/>
            <person name="Xiao L."/>
            <person name="Anderson O.D."/>
            <person name="Ouyang S."/>
            <person name="Liang Y."/>
            <person name="Zimin A.V."/>
            <person name="Pertea G."/>
            <person name="Qi P."/>
            <person name="Bennetzen J.L."/>
            <person name="Dai X."/>
            <person name="Dawson M.W."/>
            <person name="Muller H.G."/>
            <person name="Kugler K."/>
            <person name="Rivarola-Duarte L."/>
            <person name="Spannagl M."/>
            <person name="Mayer K.F.X."/>
            <person name="Lu F.H."/>
            <person name="Bevan M.W."/>
            <person name="Leroy P."/>
            <person name="Li P."/>
            <person name="You F.M."/>
            <person name="Sun Q."/>
            <person name="Liu Z."/>
            <person name="Lyons E."/>
            <person name="Wicker T."/>
            <person name="Salzberg S.L."/>
            <person name="Devos K.M."/>
            <person name="Dvorak J."/>
        </authorList>
    </citation>
    <scope>NUCLEOTIDE SEQUENCE [LARGE SCALE GENOMIC DNA]</scope>
    <source>
        <strain evidence="2">cv. AL8/78</strain>
    </source>
</reference>
<dbReference type="EnsemblPlants" id="AET3Gv20635600.1">
    <property type="protein sequence ID" value="AET3Gv20635600.1"/>
    <property type="gene ID" value="AET3Gv20635600"/>
</dbReference>
<reference evidence="2" key="4">
    <citation type="submission" date="2019-03" db="UniProtKB">
        <authorList>
            <consortium name="EnsemblPlants"/>
        </authorList>
    </citation>
    <scope>IDENTIFICATION</scope>
</reference>
<name>A0A453FBS8_AEGTS</name>
<dbReference type="Gramene" id="AET3Gv20635600.1">
    <property type="protein sequence ID" value="AET3Gv20635600.1"/>
    <property type="gene ID" value="AET3Gv20635600"/>
</dbReference>